<feature type="compositionally biased region" description="Polar residues" evidence="7">
    <location>
        <begin position="402"/>
        <end position="422"/>
    </location>
</feature>
<keyword evidence="5 6" id="KW-0539">Nucleus</keyword>
<feature type="domain" description="PPC" evidence="8">
    <location>
        <begin position="232"/>
        <end position="376"/>
    </location>
</feature>
<dbReference type="GO" id="GO:0003680">
    <property type="term" value="F:minor groove of adenine-thymine-rich DNA binding"/>
    <property type="evidence" value="ECO:0007669"/>
    <property type="project" value="UniProtKB-UniRule"/>
</dbReference>
<dbReference type="PANTHER" id="PTHR31500:SF57">
    <property type="entry name" value="AT-HOOK MOTIF NUCLEAR-LOCALIZED PROTEIN 10"/>
    <property type="match status" value="1"/>
</dbReference>
<dbReference type="Proteomes" id="UP000886885">
    <property type="component" value="Chromosome 2A"/>
</dbReference>
<comment type="domain">
    <text evidence="6">The PPC domain mediates interactions between AHL proteins.</text>
</comment>
<comment type="function">
    <text evidence="1 6">Transcription factor that specifically binds AT-rich DNA sequences related to the nuclear matrix attachment regions (MARs).</text>
</comment>
<protein>
    <recommendedName>
        <fullName evidence="6">AT-hook motif nuclear-localized protein</fullName>
    </recommendedName>
</protein>
<evidence type="ECO:0000256" key="2">
    <source>
        <dbReference type="ARBA" id="ARBA00023015"/>
    </source>
</evidence>
<feature type="region of interest" description="Disordered" evidence="7">
    <location>
        <begin position="358"/>
        <end position="422"/>
    </location>
</feature>
<gene>
    <name evidence="9" type="ORF">POTOM_007096</name>
</gene>
<evidence type="ECO:0000313" key="9">
    <source>
        <dbReference type="EMBL" id="KAG6785535.1"/>
    </source>
</evidence>
<feature type="compositionally biased region" description="Polar residues" evidence="7">
    <location>
        <begin position="359"/>
        <end position="373"/>
    </location>
</feature>
<dbReference type="PANTHER" id="PTHR31500">
    <property type="entry name" value="AT-HOOK MOTIF NUCLEAR-LOCALIZED PROTEIN 9"/>
    <property type="match status" value="1"/>
</dbReference>
<feature type="compositionally biased region" description="Low complexity" evidence="7">
    <location>
        <begin position="374"/>
        <end position="390"/>
    </location>
</feature>
<organism evidence="9 10">
    <name type="scientific">Populus tomentosa</name>
    <name type="common">Chinese white poplar</name>
    <dbReference type="NCBI Taxonomy" id="118781"/>
    <lineage>
        <taxon>Eukaryota</taxon>
        <taxon>Viridiplantae</taxon>
        <taxon>Streptophyta</taxon>
        <taxon>Embryophyta</taxon>
        <taxon>Tracheophyta</taxon>
        <taxon>Spermatophyta</taxon>
        <taxon>Magnoliopsida</taxon>
        <taxon>eudicotyledons</taxon>
        <taxon>Gunneridae</taxon>
        <taxon>Pentapetalae</taxon>
        <taxon>rosids</taxon>
        <taxon>fabids</taxon>
        <taxon>Malpighiales</taxon>
        <taxon>Salicaceae</taxon>
        <taxon>Saliceae</taxon>
        <taxon>Populus</taxon>
    </lineage>
</organism>
<evidence type="ECO:0000256" key="4">
    <source>
        <dbReference type="ARBA" id="ARBA00023163"/>
    </source>
</evidence>
<evidence type="ECO:0000256" key="1">
    <source>
        <dbReference type="ARBA" id="ARBA00003687"/>
    </source>
</evidence>
<reference evidence="9" key="1">
    <citation type="journal article" date="2020" name="bioRxiv">
        <title>Hybrid origin of Populus tomentosa Carr. identified through genome sequencing and phylogenomic analysis.</title>
        <authorList>
            <person name="An X."/>
            <person name="Gao K."/>
            <person name="Chen Z."/>
            <person name="Li J."/>
            <person name="Yang X."/>
            <person name="Yang X."/>
            <person name="Zhou J."/>
            <person name="Guo T."/>
            <person name="Zhao T."/>
            <person name="Huang S."/>
            <person name="Miao D."/>
            <person name="Khan W.U."/>
            <person name="Rao P."/>
            <person name="Ye M."/>
            <person name="Lei B."/>
            <person name="Liao W."/>
            <person name="Wang J."/>
            <person name="Ji L."/>
            <person name="Li Y."/>
            <person name="Guo B."/>
            <person name="Mustafa N.S."/>
            <person name="Li S."/>
            <person name="Yun Q."/>
            <person name="Keller S.R."/>
            <person name="Mao J."/>
            <person name="Zhang R."/>
            <person name="Strauss S.H."/>
        </authorList>
    </citation>
    <scope>NUCLEOTIDE SEQUENCE</scope>
    <source>
        <strain evidence="9">GM15</strain>
        <tissue evidence="9">Leaf</tissue>
    </source>
</reference>
<dbReference type="PROSITE" id="PS51742">
    <property type="entry name" value="PPC"/>
    <property type="match status" value="1"/>
</dbReference>
<dbReference type="CDD" id="cd11378">
    <property type="entry name" value="DUF296"/>
    <property type="match status" value="1"/>
</dbReference>
<sequence length="422" mass="42696">MSGSETGLMTSRDPFSVTGLQHKTEVPSQPVIQNMRLAFSADGAAVYKPITTATTTPAASPNYQPGGVEGSAVGDSVSPHWINVGGSGGDPMKRKRGRPRKYGPDGTMALAIASAPQSVAVTPLTSSGLSSPPAQAQVQPLVPTPSPGSDVGVAGPAVALGGSVSPTGVKKARGRPPGSSKKQQLDALGSAGIGFTPHVITVKAGEIVYRPCAIDMRGEDLESAELVKIAYMSNDRVSDILIITHVDVSSKIISFSQHGSRAVCILSANGAISNVTLRQQSTSGGTVTYEGRFEILALSGSYLPSENGGQRSRTGGLSVCLSGPDGRVLGGSVAGLLMAAAPVQVVVSSFIADGRKVSKSANHMEPSSATSKLPPTGGSTGVSSPPSRGTLSESSGGPGSPLNQSTGACNNSPQGISNMPWK</sequence>
<proteinExistence type="predicted"/>
<evidence type="ECO:0000256" key="3">
    <source>
        <dbReference type="ARBA" id="ARBA00023125"/>
    </source>
</evidence>
<dbReference type="EMBL" id="JAAWWB010000003">
    <property type="protein sequence ID" value="KAG6785535.1"/>
    <property type="molecule type" value="Genomic_DNA"/>
</dbReference>
<keyword evidence="10" id="KW-1185">Reference proteome</keyword>
<evidence type="ECO:0000256" key="5">
    <source>
        <dbReference type="ARBA" id="ARBA00023242"/>
    </source>
</evidence>
<dbReference type="InterPro" id="IPR039605">
    <property type="entry name" value="AHL"/>
</dbReference>
<feature type="region of interest" description="Disordered" evidence="7">
    <location>
        <begin position="122"/>
        <end position="148"/>
    </location>
</feature>
<dbReference type="AlphaFoldDB" id="A0A8X8AEJ6"/>
<feature type="compositionally biased region" description="Low complexity" evidence="7">
    <location>
        <begin position="122"/>
        <end position="141"/>
    </location>
</feature>
<dbReference type="InterPro" id="IPR005175">
    <property type="entry name" value="PPC_dom"/>
</dbReference>
<dbReference type="Pfam" id="PF03479">
    <property type="entry name" value="PCC"/>
    <property type="match status" value="1"/>
</dbReference>
<name>A0A8X8AEJ6_POPTO</name>
<evidence type="ECO:0000256" key="7">
    <source>
        <dbReference type="SAM" id="MobiDB-lite"/>
    </source>
</evidence>
<evidence type="ECO:0000256" key="6">
    <source>
        <dbReference type="RuleBase" id="RU367031"/>
    </source>
</evidence>
<comment type="caution">
    <text evidence="9">The sequence shown here is derived from an EMBL/GenBank/DDBJ whole genome shotgun (WGS) entry which is preliminary data.</text>
</comment>
<accession>A0A8X8AEJ6</accession>
<dbReference type="InterPro" id="IPR017956">
    <property type="entry name" value="AT_hook_DNA-bd_motif"/>
</dbReference>
<keyword evidence="4 6" id="KW-0804">Transcription</keyword>
<dbReference type="GO" id="GO:0005634">
    <property type="term" value="C:nucleus"/>
    <property type="evidence" value="ECO:0007669"/>
    <property type="project" value="UniProtKB-SubCell"/>
</dbReference>
<dbReference type="SMART" id="SM00384">
    <property type="entry name" value="AT_hook"/>
    <property type="match status" value="2"/>
</dbReference>
<evidence type="ECO:0000259" key="8">
    <source>
        <dbReference type="PROSITE" id="PS51742"/>
    </source>
</evidence>
<feature type="region of interest" description="Disordered" evidence="7">
    <location>
        <begin position="83"/>
        <end position="102"/>
    </location>
</feature>
<comment type="subcellular location">
    <subcellularLocation>
        <location evidence="6">Nucleus</location>
    </subcellularLocation>
</comment>
<feature type="region of interest" description="Disordered" evidence="7">
    <location>
        <begin position="164"/>
        <end position="184"/>
    </location>
</feature>
<keyword evidence="2 6" id="KW-0805">Transcription regulation</keyword>
<dbReference type="OrthoDB" id="1750003at2759"/>
<keyword evidence="3 6" id="KW-0238">DNA-binding</keyword>
<evidence type="ECO:0000313" key="10">
    <source>
        <dbReference type="Proteomes" id="UP000886885"/>
    </source>
</evidence>